<dbReference type="InterPro" id="IPR015943">
    <property type="entry name" value="WD40/YVTN_repeat-like_dom_sf"/>
</dbReference>
<dbReference type="GeneID" id="77812531"/>
<dbReference type="RefSeq" id="XP_053022880.1">
    <property type="nucleotide sequence ID" value="XM_053171636.1"/>
</dbReference>
<dbReference type="SMART" id="SM00320">
    <property type="entry name" value="WD40"/>
    <property type="match status" value="2"/>
</dbReference>
<keyword evidence="2" id="KW-0853">WD repeat</keyword>
<evidence type="ECO:0000256" key="5">
    <source>
        <dbReference type="ARBA" id="ARBA00038092"/>
    </source>
</evidence>
<evidence type="ECO:0000256" key="1">
    <source>
        <dbReference type="ARBA" id="ARBA00005156"/>
    </source>
</evidence>
<protein>
    <recommendedName>
        <fullName evidence="6">methylated diphthine methylhydrolase</fullName>
        <ecNumber evidence="6">3.1.1.97</ecNumber>
    </recommendedName>
</protein>
<reference evidence="8" key="1">
    <citation type="submission" date="2022-10" db="EMBL/GenBank/DDBJ databases">
        <title>Puccinia triticina Genome sequencing and assembly.</title>
        <authorList>
            <person name="Li C."/>
        </authorList>
    </citation>
    <scope>NUCLEOTIDE SEQUENCE</scope>
    <source>
        <strain evidence="8">Pt15</strain>
    </source>
</reference>
<organism evidence="8 9">
    <name type="scientific">Puccinia triticina</name>
    <dbReference type="NCBI Taxonomy" id="208348"/>
    <lineage>
        <taxon>Eukaryota</taxon>
        <taxon>Fungi</taxon>
        <taxon>Dikarya</taxon>
        <taxon>Basidiomycota</taxon>
        <taxon>Pucciniomycotina</taxon>
        <taxon>Pucciniomycetes</taxon>
        <taxon>Pucciniales</taxon>
        <taxon>Pucciniaceae</taxon>
        <taxon>Puccinia</taxon>
    </lineage>
</organism>
<dbReference type="PANTHER" id="PTHR46042">
    <property type="entry name" value="DIPHTHINE METHYLTRANSFERASE"/>
    <property type="match status" value="1"/>
</dbReference>
<accession>A0ABY7CQL1</accession>
<dbReference type="SUPFAM" id="SSF50978">
    <property type="entry name" value="WD40 repeat-like"/>
    <property type="match status" value="1"/>
</dbReference>
<sequence length="370" mass="40157">MARCAPTTIPTALTPCSLEFCPAHPRLAVCGFYQTHQPPPAAAEDDAPPVERIGSTLLFEAALDSSLAQISYRPLQSFDCPAVLDARWTQDPHQPLLISADAQAGLNVYTLLDPLGPAPRLDRLHTFACSPREEGVLCLSLDISDKRNKSSSPSIVCSLSNGQVVLLAQPSQGPAALVETQRWNAHLYEPWTCAFDYWQPHSVFTGGDDCKLKLWDTRNTLDQPVLVNSKFDGGVTAIRSHHLREHMVAVGSYDARLRIFDQRKMTAAVQEEACGGGIWRIKWAETDASRVLLAAMHAGFRVLEIAELPRGAPGPSLPAPVVSQLTHRAGLAYGADWGPSCPAPSAGSPHRSVVAGCSFYDRALHLWVVD</sequence>
<comment type="similarity">
    <text evidence="5">Belongs to the DPH7 family.</text>
</comment>
<dbReference type="InterPro" id="IPR052415">
    <property type="entry name" value="Diphthine_MTase"/>
</dbReference>
<keyword evidence="9" id="KW-1185">Reference proteome</keyword>
<gene>
    <name evidence="8" type="ORF">PtA15_8A229</name>
</gene>
<dbReference type="InterPro" id="IPR001680">
    <property type="entry name" value="WD40_rpt"/>
</dbReference>
<keyword evidence="3" id="KW-0677">Repeat</keyword>
<dbReference type="InterPro" id="IPR036322">
    <property type="entry name" value="WD40_repeat_dom_sf"/>
</dbReference>
<dbReference type="EMBL" id="CP110428">
    <property type="protein sequence ID" value="WAQ87325.1"/>
    <property type="molecule type" value="Genomic_DNA"/>
</dbReference>
<dbReference type="Gene3D" id="2.130.10.10">
    <property type="entry name" value="YVTN repeat-like/Quinoprotein amine dehydrogenase"/>
    <property type="match status" value="1"/>
</dbReference>
<comment type="pathway">
    <text evidence="1">Protein modification; peptidyl-diphthamide biosynthesis.</text>
</comment>
<evidence type="ECO:0000256" key="3">
    <source>
        <dbReference type="ARBA" id="ARBA00022737"/>
    </source>
</evidence>
<evidence type="ECO:0000256" key="7">
    <source>
        <dbReference type="ARBA" id="ARBA00047551"/>
    </source>
</evidence>
<evidence type="ECO:0000256" key="2">
    <source>
        <dbReference type="ARBA" id="ARBA00022574"/>
    </source>
</evidence>
<name>A0ABY7CQL1_9BASI</name>
<evidence type="ECO:0000256" key="4">
    <source>
        <dbReference type="ARBA" id="ARBA00022801"/>
    </source>
</evidence>
<evidence type="ECO:0000313" key="9">
    <source>
        <dbReference type="Proteomes" id="UP001164743"/>
    </source>
</evidence>
<comment type="catalytic activity">
    <reaction evidence="7">
        <text>diphthine methyl ester-[translation elongation factor 2] + H2O = diphthine-[translation elongation factor 2] + methanol + H(+)</text>
        <dbReference type="Rhea" id="RHEA:42656"/>
        <dbReference type="Rhea" id="RHEA-COMP:10172"/>
        <dbReference type="Rhea" id="RHEA-COMP:10173"/>
        <dbReference type="ChEBI" id="CHEBI:15377"/>
        <dbReference type="ChEBI" id="CHEBI:15378"/>
        <dbReference type="ChEBI" id="CHEBI:17790"/>
        <dbReference type="ChEBI" id="CHEBI:79005"/>
        <dbReference type="ChEBI" id="CHEBI:82696"/>
        <dbReference type="EC" id="3.1.1.97"/>
    </reaction>
</comment>
<dbReference type="EC" id="3.1.1.97" evidence="6"/>
<evidence type="ECO:0000313" key="8">
    <source>
        <dbReference type="EMBL" id="WAQ87325.1"/>
    </source>
</evidence>
<keyword evidence="4" id="KW-0378">Hydrolase</keyword>
<proteinExistence type="inferred from homology"/>
<evidence type="ECO:0000256" key="6">
    <source>
        <dbReference type="ARBA" id="ARBA00039131"/>
    </source>
</evidence>
<dbReference type="PANTHER" id="PTHR46042:SF1">
    <property type="entry name" value="DIPHTHINE METHYLTRANSFERASE"/>
    <property type="match status" value="1"/>
</dbReference>
<dbReference type="Proteomes" id="UP001164743">
    <property type="component" value="Chromosome 8A"/>
</dbReference>